<dbReference type="RefSeq" id="WP_189480417.1">
    <property type="nucleotide sequence ID" value="NZ_BMYR01000002.1"/>
</dbReference>
<keyword evidence="3" id="KW-1185">Reference proteome</keyword>
<dbReference type="InterPro" id="IPR012902">
    <property type="entry name" value="N_methyl_site"/>
</dbReference>
<evidence type="ECO:0008006" key="4">
    <source>
        <dbReference type="Google" id="ProtNLM"/>
    </source>
</evidence>
<dbReference type="Proteomes" id="UP000634667">
    <property type="component" value="Unassembled WGS sequence"/>
</dbReference>
<dbReference type="Pfam" id="PF07963">
    <property type="entry name" value="N_methyl"/>
    <property type="match status" value="1"/>
</dbReference>
<evidence type="ECO:0000256" key="1">
    <source>
        <dbReference type="SAM" id="Phobius"/>
    </source>
</evidence>
<evidence type="ECO:0000313" key="3">
    <source>
        <dbReference type="Proteomes" id="UP000634667"/>
    </source>
</evidence>
<dbReference type="InterPro" id="IPR013362">
    <property type="entry name" value="Pilus_4_PilV"/>
</dbReference>
<evidence type="ECO:0000313" key="2">
    <source>
        <dbReference type="EMBL" id="GGW52917.1"/>
    </source>
</evidence>
<comment type="caution">
    <text evidence="2">The sequence shown here is derived from an EMBL/GenBank/DDBJ whole genome shotgun (WGS) entry which is preliminary data.</text>
</comment>
<dbReference type="NCBIfam" id="TIGR02523">
    <property type="entry name" value="type_IV_pilV"/>
    <property type="match status" value="1"/>
</dbReference>
<keyword evidence="1" id="KW-1133">Transmembrane helix</keyword>
<keyword evidence="1" id="KW-0812">Transmembrane</keyword>
<accession>A0ABQ2WEV8</accession>
<proteinExistence type="predicted"/>
<sequence length="135" mass="14722">MSQIRSLHKQAGISFLEVLISVVVLSIGLLGIAGLQTMSLKSTSMAHERAMAVILTDTLFEVMRANSDAARAGAFDMDCNSPVAGTEQWFEDVKAATSPQTCALVEWNNGVYTVTINWNDQRMNAQSVIVMETRP</sequence>
<organism evidence="2 3">
    <name type="scientific">Alishewanella tabrizica</name>
    <dbReference type="NCBI Taxonomy" id="671278"/>
    <lineage>
        <taxon>Bacteria</taxon>
        <taxon>Pseudomonadati</taxon>
        <taxon>Pseudomonadota</taxon>
        <taxon>Gammaproteobacteria</taxon>
        <taxon>Alteromonadales</taxon>
        <taxon>Alteromonadaceae</taxon>
        <taxon>Alishewanella</taxon>
    </lineage>
</organism>
<feature type="transmembrane region" description="Helical" evidence="1">
    <location>
        <begin position="12"/>
        <end position="35"/>
    </location>
</feature>
<reference evidence="3" key="1">
    <citation type="journal article" date="2019" name="Int. J. Syst. Evol. Microbiol.">
        <title>The Global Catalogue of Microorganisms (GCM) 10K type strain sequencing project: providing services to taxonomists for standard genome sequencing and annotation.</title>
        <authorList>
            <consortium name="The Broad Institute Genomics Platform"/>
            <consortium name="The Broad Institute Genome Sequencing Center for Infectious Disease"/>
            <person name="Wu L."/>
            <person name="Ma J."/>
        </authorList>
    </citation>
    <scope>NUCLEOTIDE SEQUENCE [LARGE SCALE GENOMIC DNA]</scope>
    <source>
        <strain evidence="3">KCTC 23723</strain>
    </source>
</reference>
<name>A0ABQ2WEV8_9ALTE</name>
<protein>
    <recommendedName>
        <fullName evidence="4">Type IV pilus modification protein PilV</fullName>
    </recommendedName>
</protein>
<dbReference type="EMBL" id="BMYR01000002">
    <property type="protein sequence ID" value="GGW52917.1"/>
    <property type="molecule type" value="Genomic_DNA"/>
</dbReference>
<gene>
    <name evidence="2" type="ORF">GCM10008111_06270</name>
</gene>
<keyword evidence="1" id="KW-0472">Membrane</keyword>